<evidence type="ECO:0000256" key="12">
    <source>
        <dbReference type="HAMAP-Rule" id="MF_03107"/>
    </source>
</evidence>
<feature type="transmembrane region" description="Helical" evidence="13">
    <location>
        <begin position="20"/>
        <end position="48"/>
    </location>
</feature>
<evidence type="ECO:0000256" key="4">
    <source>
        <dbReference type="ARBA" id="ARBA00022824"/>
    </source>
</evidence>
<dbReference type="InterPro" id="IPR027533">
    <property type="entry name" value="3_ketoreductase_fungal"/>
</dbReference>
<evidence type="ECO:0000256" key="2">
    <source>
        <dbReference type="ARBA" id="ARBA00022516"/>
    </source>
</evidence>
<dbReference type="OrthoDB" id="5545019at2759"/>
<keyword evidence="3 12" id="KW-0812">Transmembrane</keyword>
<protein>
    <recommendedName>
        <fullName evidence="12">Very-long-chain 3-oxoacyl-CoA reductase</fullName>
        <ecNumber evidence="12">1.1.1.330</ecNumber>
    </recommendedName>
    <alternativeName>
        <fullName evidence="12">3-ketoacyl-CoA reductase</fullName>
        <shortName evidence="12">3-ketoreductase</shortName>
        <shortName evidence="12">KAR</shortName>
    </alternativeName>
    <alternativeName>
        <fullName evidence="12">Microsomal beta-keto-reductase</fullName>
    </alternativeName>
</protein>
<proteinExistence type="inferred from homology"/>
<dbReference type="PANTHER" id="PTHR43086:SF2">
    <property type="entry name" value="HYDROXYSTEROID DEHYDROGENASE-LIKE PROTEIN 1"/>
    <property type="match status" value="1"/>
</dbReference>
<dbReference type="UniPathway" id="UPA00094"/>
<comment type="subcellular location">
    <subcellularLocation>
        <location evidence="12">Endoplasmic reticulum membrane</location>
        <topology evidence="12">Single-pass membrane protein</topology>
    </subcellularLocation>
</comment>
<keyword evidence="7 12" id="KW-1133">Transmembrane helix</keyword>
<evidence type="ECO:0000256" key="5">
    <source>
        <dbReference type="ARBA" id="ARBA00022832"/>
    </source>
</evidence>
<evidence type="ECO:0000256" key="8">
    <source>
        <dbReference type="ARBA" id="ARBA00023002"/>
    </source>
</evidence>
<keyword evidence="4 12" id="KW-0256">Endoplasmic reticulum</keyword>
<dbReference type="GO" id="GO:0141040">
    <property type="term" value="F:very-long-chain 3-oxoacyl-CoA reductase activity"/>
    <property type="evidence" value="ECO:0007669"/>
    <property type="project" value="UniProtKB-EC"/>
</dbReference>
<organism evidence="14 15">
    <name type="scientific">Zygosaccharomyces rouxii</name>
    <dbReference type="NCBI Taxonomy" id="4956"/>
    <lineage>
        <taxon>Eukaryota</taxon>
        <taxon>Fungi</taxon>
        <taxon>Dikarya</taxon>
        <taxon>Ascomycota</taxon>
        <taxon>Saccharomycotina</taxon>
        <taxon>Saccharomycetes</taxon>
        <taxon>Saccharomycetales</taxon>
        <taxon>Saccharomycetaceae</taxon>
        <taxon>Zygosaccharomyces</taxon>
    </lineage>
</organism>
<accession>A0A1Q3A364</accession>
<gene>
    <name evidence="14" type="ORF">ZYGR_0S02800</name>
</gene>
<keyword evidence="8 12" id="KW-0560">Oxidoreductase</keyword>
<dbReference type="GO" id="GO:0030497">
    <property type="term" value="P:fatty acid elongation"/>
    <property type="evidence" value="ECO:0007669"/>
    <property type="project" value="UniProtKB-UniRule"/>
</dbReference>
<keyword evidence="2 12" id="KW-0444">Lipid biosynthesis</keyword>
<dbReference type="AlphaFoldDB" id="A0A1Q3A364"/>
<dbReference type="EMBL" id="BDGX01000019">
    <property type="protein sequence ID" value="GAV50146.1"/>
    <property type="molecule type" value="Genomic_DNA"/>
</dbReference>
<feature type="active site" description="Proton acceptor" evidence="12">
    <location>
        <position position="219"/>
    </location>
</feature>
<evidence type="ECO:0000256" key="3">
    <source>
        <dbReference type="ARBA" id="ARBA00022692"/>
    </source>
</evidence>
<name>A0A1Q3A364_ZYGRO</name>
<evidence type="ECO:0000256" key="11">
    <source>
        <dbReference type="ARBA" id="ARBA00023160"/>
    </source>
</evidence>
<comment type="pathway">
    <text evidence="1">Lipid metabolism; fatty acid biosynthesis.</text>
</comment>
<dbReference type="PROSITE" id="PS00061">
    <property type="entry name" value="ADH_SHORT"/>
    <property type="match status" value="1"/>
</dbReference>
<evidence type="ECO:0000256" key="1">
    <source>
        <dbReference type="ARBA" id="ARBA00005194"/>
    </source>
</evidence>
<dbReference type="PANTHER" id="PTHR43086">
    <property type="entry name" value="VERY-LONG-CHAIN 3-OXOOACYL-COA REDUCTASE"/>
    <property type="match status" value="1"/>
</dbReference>
<reference evidence="14 15" key="1">
    <citation type="submission" date="2016-08" db="EMBL/GenBank/DDBJ databases">
        <title>Draft genome sequence of allopolyploid Zygosaccharomyces rouxii.</title>
        <authorList>
            <person name="Watanabe J."/>
            <person name="Uehara K."/>
            <person name="Mogi Y."/>
            <person name="Tsukioka Y."/>
        </authorList>
    </citation>
    <scope>NUCLEOTIDE SEQUENCE [LARGE SCALE GENOMIC DNA]</scope>
    <source>
        <strain evidence="14 15">NBRC 110957</strain>
    </source>
</reference>
<dbReference type="OMA" id="LVAPGMM"/>
<dbReference type="CDD" id="cd05356">
    <property type="entry name" value="17beta-HSD1_like_SDR_c"/>
    <property type="match status" value="1"/>
</dbReference>
<dbReference type="Pfam" id="PF00106">
    <property type="entry name" value="adh_short"/>
    <property type="match status" value="1"/>
</dbReference>
<comment type="caution">
    <text evidence="14">The sequence shown here is derived from an EMBL/GenBank/DDBJ whole genome shotgun (WGS) entry which is preliminary data.</text>
</comment>
<dbReference type="Gene3D" id="3.40.50.720">
    <property type="entry name" value="NAD(P)-binding Rossmann-like Domain"/>
    <property type="match status" value="1"/>
</dbReference>
<dbReference type="PIRSF" id="PIRSF000126">
    <property type="entry name" value="11-beta-HSD1"/>
    <property type="match status" value="1"/>
</dbReference>
<keyword evidence="6 12" id="KW-0521">NADP</keyword>
<comment type="catalytic activity">
    <reaction evidence="12">
        <text>a very-long-chain (3R)-3-hydroxyacyl-CoA + NADP(+) = a very-long-chain 3-oxoacyl-CoA + NADPH + H(+)</text>
        <dbReference type="Rhea" id="RHEA:48680"/>
        <dbReference type="ChEBI" id="CHEBI:15378"/>
        <dbReference type="ChEBI" id="CHEBI:57783"/>
        <dbReference type="ChEBI" id="CHEBI:58349"/>
        <dbReference type="ChEBI" id="CHEBI:85440"/>
        <dbReference type="ChEBI" id="CHEBI:90725"/>
        <dbReference type="EC" id="1.1.1.330"/>
    </reaction>
</comment>
<sequence>MLFVDELQAVGANCKCANYFLWTAFGFGIIKLTTFVLRFLSLIFDIFLLPSTDYSKYGAGKGSYCVITGASDGIGKEFARQMAAKKFNLLLVSRTLSKLEALQEELQKEFGVTVKTLAFDVSLDQNSNYLSLQKICDELPVTVLINNVGQSHSIPVPFLETEEKELRDIITINNTATLLITQSVASSIVRQASKGHTKGLILTMGSFGGLIPTPLLATYSGSKSFLQNWSNALAGELKPANVDVEIVLSYLVTSAMSKIKRSSAMIPSPKNFVRSTLSSVGHRSGAQERFASLTPYWSHALYHFVIEETLGVYSKMVNSINYGFHNSIRQRAIRKAQRLAKSQ</sequence>
<keyword evidence="10 12" id="KW-0472">Membrane</keyword>
<dbReference type="SUPFAM" id="SSF51735">
    <property type="entry name" value="NAD(P)-binding Rossmann-fold domains"/>
    <property type="match status" value="1"/>
</dbReference>
<evidence type="ECO:0000313" key="14">
    <source>
        <dbReference type="EMBL" id="GAV50146.1"/>
    </source>
</evidence>
<feature type="binding site" evidence="12">
    <location>
        <position position="206"/>
    </location>
    <ligand>
        <name>substrate</name>
    </ligand>
</feature>
<dbReference type="FunFam" id="3.40.50.720:FF:000317">
    <property type="entry name" value="Very-long-chain 3-oxoacyl-CoA reductase"/>
    <property type="match status" value="1"/>
</dbReference>
<dbReference type="PRINTS" id="PR00081">
    <property type="entry name" value="GDHRDH"/>
</dbReference>
<dbReference type="InterPro" id="IPR002347">
    <property type="entry name" value="SDR_fam"/>
</dbReference>
<dbReference type="InterPro" id="IPR020904">
    <property type="entry name" value="Sc_DH/Rdtase_CS"/>
</dbReference>
<evidence type="ECO:0000256" key="7">
    <source>
        <dbReference type="ARBA" id="ARBA00022989"/>
    </source>
</evidence>
<dbReference type="eggNOG" id="KOG1014">
    <property type="taxonomic scope" value="Eukaryota"/>
</dbReference>
<keyword evidence="5 12" id="KW-0276">Fatty acid metabolism</keyword>
<dbReference type="GO" id="GO:0005789">
    <property type="term" value="C:endoplasmic reticulum membrane"/>
    <property type="evidence" value="ECO:0007669"/>
    <property type="project" value="UniProtKB-SubCell"/>
</dbReference>
<keyword evidence="11 12" id="KW-0275">Fatty acid biosynthesis</keyword>
<comment type="function">
    <text evidence="12">Component of the microsomal membrane bound fatty acid elongation system, which produces the 26-carbon very long-chain fatty acids (VLCFA) from palmitate. Catalyzes the reduction of the 3-ketoacyl-CoA intermediate that is formed in each cycle of fatty acid elongation. VLCFAs serve as precursors for ceramide and sphingolipids.</text>
</comment>
<evidence type="ECO:0000256" key="9">
    <source>
        <dbReference type="ARBA" id="ARBA00023098"/>
    </source>
</evidence>
<evidence type="ECO:0000313" key="15">
    <source>
        <dbReference type="Proteomes" id="UP000187013"/>
    </source>
</evidence>
<dbReference type="HAMAP" id="MF_03107">
    <property type="entry name" value="3_ketoreductase"/>
    <property type="match status" value="1"/>
</dbReference>
<evidence type="ECO:0000256" key="13">
    <source>
        <dbReference type="SAM" id="Phobius"/>
    </source>
</evidence>
<dbReference type="GO" id="GO:0045703">
    <property type="term" value="F:ketoreductase activity"/>
    <property type="evidence" value="ECO:0007669"/>
    <property type="project" value="UniProtKB-UniRule"/>
</dbReference>
<dbReference type="GO" id="GO:0042761">
    <property type="term" value="P:very long-chain fatty acid biosynthetic process"/>
    <property type="evidence" value="ECO:0007669"/>
    <property type="project" value="EnsemblFungi"/>
</dbReference>
<dbReference type="EC" id="1.1.1.330" evidence="12"/>
<evidence type="ECO:0000256" key="10">
    <source>
        <dbReference type="ARBA" id="ARBA00023136"/>
    </source>
</evidence>
<dbReference type="SMR" id="A0A1Q3A364"/>
<dbReference type="Proteomes" id="UP000187013">
    <property type="component" value="Unassembled WGS sequence"/>
</dbReference>
<dbReference type="InterPro" id="IPR036291">
    <property type="entry name" value="NAD(P)-bd_dom_sf"/>
</dbReference>
<keyword evidence="9 12" id="KW-0443">Lipid metabolism</keyword>
<evidence type="ECO:0000256" key="6">
    <source>
        <dbReference type="ARBA" id="ARBA00022857"/>
    </source>
</evidence>
<dbReference type="GO" id="GO:0030148">
    <property type="term" value="P:sphingolipid biosynthetic process"/>
    <property type="evidence" value="ECO:0007669"/>
    <property type="project" value="EnsemblFungi"/>
</dbReference>
<comment type="similarity">
    <text evidence="12">Belongs to the short-chain dehydrogenases/reductases (SDR) family.</text>
</comment>